<evidence type="ECO:0000259" key="3">
    <source>
        <dbReference type="Pfam" id="PF11761"/>
    </source>
</evidence>
<dbReference type="GO" id="GO:0009236">
    <property type="term" value="P:cobalamin biosynthetic process"/>
    <property type="evidence" value="ECO:0007669"/>
    <property type="project" value="InterPro"/>
</dbReference>
<feature type="domain" description="CobE/GbiG C-terminal" evidence="1">
    <location>
        <begin position="252"/>
        <end position="368"/>
    </location>
</feature>
<dbReference type="PANTHER" id="PTHR37477">
    <property type="entry name" value="COBALT-PRECORRIN-5A HYDROLASE"/>
    <property type="match status" value="1"/>
</dbReference>
<dbReference type="Pfam" id="PF11760">
    <property type="entry name" value="CbiG_N"/>
    <property type="match status" value="1"/>
</dbReference>
<dbReference type="Pfam" id="PF01890">
    <property type="entry name" value="CbiG_C"/>
    <property type="match status" value="1"/>
</dbReference>
<dbReference type="Pfam" id="PF11761">
    <property type="entry name" value="CbiG_mid"/>
    <property type="match status" value="1"/>
</dbReference>
<dbReference type="AlphaFoldDB" id="A0A2W1N7U6"/>
<comment type="caution">
    <text evidence="4">The sequence shown here is derived from an EMBL/GenBank/DDBJ whole genome shotgun (WGS) entry which is preliminary data.</text>
</comment>
<name>A0A2W1N7U6_PAEXE</name>
<protein>
    <submittedName>
        <fullName evidence="4">Cobalamin biosynthesis protein CbiG</fullName>
    </submittedName>
</protein>
<dbReference type="SUPFAM" id="SSF159664">
    <property type="entry name" value="CobE/GbiG C-terminal domain-like"/>
    <property type="match status" value="1"/>
</dbReference>
<evidence type="ECO:0000259" key="1">
    <source>
        <dbReference type="Pfam" id="PF01890"/>
    </source>
</evidence>
<reference evidence="4" key="1">
    <citation type="submission" date="2018-06" db="EMBL/GenBank/DDBJ databases">
        <title>Paenibacillus xerothermodurans sp. nov. an extremely dry heat resistant spore forming bacterium isolated from the soil of Cape Canaveral, Florida.</title>
        <authorList>
            <person name="Seuylemezian A."/>
            <person name="Kaur N."/>
            <person name="Patil P."/>
            <person name="Patil P."/>
            <person name="Mayilraj S."/>
            <person name="Vaishampayan P."/>
        </authorList>
    </citation>
    <scope>NUCLEOTIDE SEQUENCE [LARGE SCALE GENOMIC DNA]</scope>
    <source>
        <strain evidence="4">ATCC 27380</strain>
    </source>
</reference>
<dbReference type="OrthoDB" id="9781023at2"/>
<dbReference type="EMBL" id="NHRJ02000007">
    <property type="protein sequence ID" value="PZE20447.1"/>
    <property type="molecule type" value="Genomic_DNA"/>
</dbReference>
<dbReference type="Gene3D" id="3.30.420.180">
    <property type="entry name" value="CobE/GbiG C-terminal domain"/>
    <property type="match status" value="1"/>
</dbReference>
<keyword evidence="5" id="KW-1185">Reference proteome</keyword>
<dbReference type="InterPro" id="IPR038029">
    <property type="entry name" value="GbiG_N_sf"/>
</dbReference>
<accession>A0A2W1N7U6</accession>
<dbReference type="InterPro" id="IPR002750">
    <property type="entry name" value="CobE/GbiG_C"/>
</dbReference>
<dbReference type="RefSeq" id="WP_089200526.1">
    <property type="nucleotide sequence ID" value="NZ_NHRJ02000007.1"/>
</dbReference>
<sequence length="374" mass="40107">MIVLGEGSIPSIAQRGDYAIVAITKHGVELGRKLQSTFSHADLYYMSKFQRGDEESRGIQLFEGSVRLLFPALFPAYKGLIIIISLGAVIRMIAPLLEDKKKDPGIVVIDDKGEHVISVLSGHLGGANELTREVAAALGARPVITTASDVQGTIAVDLFGRRFGWEWESADKLTPVSASVVNEEQVAVVQESGETGWWLFDTPMPANIRVYSSAAEALAARPHAALIVTHRVLTAAEEALLANGVLYRPKAIALGIGCNRGTSAEEIEAVIDSTLAELSFSLRSVKAACTIDLKKDEPGLLAVVDKYGWEFVTYSPEQLNEVPMDAPSDTVHRFTGAYGVSEPAAKLYSGASKLALVKKKSGNVTISVGVIEFN</sequence>
<dbReference type="InterPro" id="IPR036518">
    <property type="entry name" value="CobE/GbiG_C_sf"/>
</dbReference>
<feature type="domain" description="Cobalamin biosynthesis central region" evidence="3">
    <location>
        <begin position="154"/>
        <end position="249"/>
    </location>
</feature>
<evidence type="ECO:0000259" key="2">
    <source>
        <dbReference type="Pfam" id="PF11760"/>
    </source>
</evidence>
<dbReference type="PANTHER" id="PTHR37477:SF1">
    <property type="entry name" value="COBALT-PRECORRIN-5A HYDROLASE"/>
    <property type="match status" value="1"/>
</dbReference>
<dbReference type="SUPFAM" id="SSF159672">
    <property type="entry name" value="CbiG N-terminal domain-like"/>
    <property type="match status" value="1"/>
</dbReference>
<gene>
    <name evidence="4" type="ORF">CBW46_013520</name>
</gene>
<dbReference type="InterPro" id="IPR021744">
    <property type="entry name" value="CbiG_N"/>
</dbReference>
<proteinExistence type="predicted"/>
<dbReference type="Proteomes" id="UP000214746">
    <property type="component" value="Unassembled WGS sequence"/>
</dbReference>
<dbReference type="InterPro" id="IPR052553">
    <property type="entry name" value="CbiG_hydrolase"/>
</dbReference>
<feature type="domain" description="Cobalamin synthesis G N-terminal" evidence="2">
    <location>
        <begin position="71"/>
        <end position="149"/>
    </location>
</feature>
<evidence type="ECO:0000313" key="5">
    <source>
        <dbReference type="Proteomes" id="UP000214746"/>
    </source>
</evidence>
<dbReference type="Gene3D" id="3.40.50.11220">
    <property type="match status" value="1"/>
</dbReference>
<evidence type="ECO:0000313" key="4">
    <source>
        <dbReference type="EMBL" id="PZE20447.1"/>
    </source>
</evidence>
<organism evidence="4 5">
    <name type="scientific">Paenibacillus xerothermodurans</name>
    <dbReference type="NCBI Taxonomy" id="1977292"/>
    <lineage>
        <taxon>Bacteria</taxon>
        <taxon>Bacillati</taxon>
        <taxon>Bacillota</taxon>
        <taxon>Bacilli</taxon>
        <taxon>Bacillales</taxon>
        <taxon>Paenibacillaceae</taxon>
        <taxon>Paenibacillus</taxon>
    </lineage>
</organism>
<dbReference type="InterPro" id="IPR021745">
    <property type="entry name" value="CbiG_mid"/>
</dbReference>